<keyword evidence="2" id="KW-1185">Reference proteome</keyword>
<dbReference type="Proteomes" id="UP000219182">
    <property type="component" value="Unassembled WGS sequence"/>
</dbReference>
<evidence type="ECO:0000313" key="1">
    <source>
        <dbReference type="EMBL" id="PDQ17227.1"/>
    </source>
</evidence>
<accession>A0A2A6F5J9</accession>
<name>A0A2A6F5J9_9HYPH</name>
<comment type="caution">
    <text evidence="1">The sequence shown here is derived from an EMBL/GenBank/DDBJ whole genome shotgun (WGS) entry which is preliminary data.</text>
</comment>
<protein>
    <recommendedName>
        <fullName evidence="3">DUF1127 domain-containing protein</fullName>
    </recommendedName>
</protein>
<gene>
    <name evidence="1" type="ORF">CN311_31145</name>
</gene>
<organism evidence="1 2">
    <name type="scientific">Mesorhizobium sanjuanii</name>
    <dbReference type="NCBI Taxonomy" id="2037900"/>
    <lineage>
        <taxon>Bacteria</taxon>
        <taxon>Pseudomonadati</taxon>
        <taxon>Pseudomonadota</taxon>
        <taxon>Alphaproteobacteria</taxon>
        <taxon>Hyphomicrobiales</taxon>
        <taxon>Phyllobacteriaceae</taxon>
        <taxon>Mesorhizobium</taxon>
    </lineage>
</organism>
<sequence>MSILSSIGRIATRYSASRARHRSERALLSLPIELRKDIGWPEILDAQNERRLAMTTSLTKVI</sequence>
<evidence type="ECO:0008006" key="3">
    <source>
        <dbReference type="Google" id="ProtNLM"/>
    </source>
</evidence>
<evidence type="ECO:0000313" key="2">
    <source>
        <dbReference type="Proteomes" id="UP000219182"/>
    </source>
</evidence>
<reference evidence="1 2" key="1">
    <citation type="submission" date="2017-09" db="EMBL/GenBank/DDBJ databases">
        <title>Mesorhizobum sanjuanii sp. nov. isolated from nodules of Lotus tenuis in saline-alkaline lowlands of Flooding Pampa.</title>
        <authorList>
            <person name="Sannazzaro A.I."/>
            <person name="Torres Tejerizo G.A."/>
            <person name="Fontana F."/>
            <person name="Cumpa Velazquez L.M."/>
            <person name="Hansen L."/>
            <person name="Pistorio M."/>
            <person name="Estrella M.J."/>
        </authorList>
    </citation>
    <scope>NUCLEOTIDE SEQUENCE [LARGE SCALE GENOMIC DNA]</scope>
    <source>
        <strain evidence="1 2">BSA136</strain>
    </source>
</reference>
<proteinExistence type="predicted"/>
<dbReference type="EMBL" id="NWQG01000289">
    <property type="protein sequence ID" value="PDQ17227.1"/>
    <property type="molecule type" value="Genomic_DNA"/>
</dbReference>
<dbReference type="AlphaFoldDB" id="A0A2A6F5J9"/>
<dbReference type="RefSeq" id="WP_097577407.1">
    <property type="nucleotide sequence ID" value="NZ_NWQG01000289.1"/>
</dbReference>